<dbReference type="SUPFAM" id="SSF53448">
    <property type="entry name" value="Nucleotide-diphospho-sugar transferases"/>
    <property type="match status" value="1"/>
</dbReference>
<accession>A0A1F5SH95</accession>
<dbReference type="STRING" id="1797994.A2227_02505"/>
<reference evidence="2 3" key="1">
    <citation type="journal article" date="2016" name="Nat. Commun.">
        <title>Thousands of microbial genomes shed light on interconnected biogeochemical processes in an aquifer system.</title>
        <authorList>
            <person name="Anantharaman K."/>
            <person name="Brown C.T."/>
            <person name="Hug L.A."/>
            <person name="Sharon I."/>
            <person name="Castelle C.J."/>
            <person name="Probst A.J."/>
            <person name="Thomas B.C."/>
            <person name="Singh A."/>
            <person name="Wilkins M.J."/>
            <person name="Karaoz U."/>
            <person name="Brodie E.L."/>
            <person name="Williams K.H."/>
            <person name="Hubbard S.S."/>
            <person name="Banfield J.F."/>
        </authorList>
    </citation>
    <scope>NUCLEOTIDE SEQUENCE [LARGE SCALE GENOMIC DNA]</scope>
</reference>
<dbReference type="Proteomes" id="UP000178367">
    <property type="component" value="Unassembled WGS sequence"/>
</dbReference>
<protein>
    <recommendedName>
        <fullName evidence="1">Glycosyltransferase 2-like domain-containing protein</fullName>
    </recommendedName>
</protein>
<sequence>MPKVTVLMPVYNAAKYLHEAIDSILNQSFRDFEFLIIDDGSTDNSRKIIESYNDPRIRLIINDTNLRLIATLNKGIDLARGEYIARMDADDISLPKRIEKQVDFMDKNPKIGACGTWVKTFGESTGVNKYYTKSDDIKAGFLFNTQMAHPSVIFRASLFKERGLCFDPNFIHAEDYELWTRIAPLTEFANLNKILLYYRITKNNISNQYAKTQRTNASLIQERELKKLGLRPGKEELLLHRALLKPSDYTTQNYLAEIEKWLLKLSKANHKIKIYNIESFDKIISNRWLEVCYANIALNQNTWKILQQSPLSKNIELGKRKILKFMVKNIFNSLCK</sequence>
<dbReference type="Gene3D" id="3.90.550.10">
    <property type="entry name" value="Spore Coat Polysaccharide Biosynthesis Protein SpsA, Chain A"/>
    <property type="match status" value="1"/>
</dbReference>
<dbReference type="InterPro" id="IPR029044">
    <property type="entry name" value="Nucleotide-diphossugar_trans"/>
</dbReference>
<name>A0A1F5SH95_9BACT</name>
<gene>
    <name evidence="2" type="ORF">A2227_02505</name>
</gene>
<evidence type="ECO:0000313" key="3">
    <source>
        <dbReference type="Proteomes" id="UP000178367"/>
    </source>
</evidence>
<proteinExistence type="predicted"/>
<dbReference type="PANTHER" id="PTHR22916">
    <property type="entry name" value="GLYCOSYLTRANSFERASE"/>
    <property type="match status" value="1"/>
</dbReference>
<dbReference type="AlphaFoldDB" id="A0A1F5SH95"/>
<dbReference type="PANTHER" id="PTHR22916:SF3">
    <property type="entry name" value="UDP-GLCNAC:BETAGAL BETA-1,3-N-ACETYLGLUCOSAMINYLTRANSFERASE-LIKE PROTEIN 1"/>
    <property type="match status" value="1"/>
</dbReference>
<organism evidence="2 3">
    <name type="scientific">Candidatus Falkowbacteria bacterium RIFOXYA2_FULL_47_19</name>
    <dbReference type="NCBI Taxonomy" id="1797994"/>
    <lineage>
        <taxon>Bacteria</taxon>
        <taxon>Candidatus Falkowiibacteriota</taxon>
    </lineage>
</organism>
<evidence type="ECO:0000259" key="1">
    <source>
        <dbReference type="Pfam" id="PF00535"/>
    </source>
</evidence>
<dbReference type="GO" id="GO:0016758">
    <property type="term" value="F:hexosyltransferase activity"/>
    <property type="evidence" value="ECO:0007669"/>
    <property type="project" value="UniProtKB-ARBA"/>
</dbReference>
<dbReference type="Pfam" id="PF00535">
    <property type="entry name" value="Glycos_transf_2"/>
    <property type="match status" value="1"/>
</dbReference>
<comment type="caution">
    <text evidence="2">The sequence shown here is derived from an EMBL/GenBank/DDBJ whole genome shotgun (WGS) entry which is preliminary data.</text>
</comment>
<dbReference type="InterPro" id="IPR001173">
    <property type="entry name" value="Glyco_trans_2-like"/>
</dbReference>
<feature type="domain" description="Glycosyltransferase 2-like" evidence="1">
    <location>
        <begin position="5"/>
        <end position="132"/>
    </location>
</feature>
<evidence type="ECO:0000313" key="2">
    <source>
        <dbReference type="EMBL" id="OGF26065.1"/>
    </source>
</evidence>
<dbReference type="EMBL" id="MFGB01000017">
    <property type="protein sequence ID" value="OGF26065.1"/>
    <property type="molecule type" value="Genomic_DNA"/>
</dbReference>